<feature type="transmembrane region" description="Helical" evidence="1">
    <location>
        <begin position="87"/>
        <end position="110"/>
    </location>
</feature>
<reference evidence="3" key="1">
    <citation type="journal article" date="2019" name="Int. J. Syst. Evol. Microbiol.">
        <title>The Global Catalogue of Microorganisms (GCM) 10K type strain sequencing project: providing services to taxonomists for standard genome sequencing and annotation.</title>
        <authorList>
            <consortium name="The Broad Institute Genomics Platform"/>
            <consortium name="The Broad Institute Genome Sequencing Center for Infectious Disease"/>
            <person name="Wu L."/>
            <person name="Ma J."/>
        </authorList>
    </citation>
    <scope>NUCLEOTIDE SEQUENCE [LARGE SCALE GENOMIC DNA]</scope>
    <source>
        <strain evidence="3">CGMCC 4.7329</strain>
    </source>
</reference>
<dbReference type="Proteomes" id="UP000658127">
    <property type="component" value="Unassembled WGS sequence"/>
</dbReference>
<keyword evidence="1" id="KW-1133">Transmembrane helix</keyword>
<gene>
    <name evidence="2" type="ORF">GCM10011610_02600</name>
</gene>
<proteinExistence type="predicted"/>
<evidence type="ECO:0000313" key="3">
    <source>
        <dbReference type="Proteomes" id="UP000658127"/>
    </source>
</evidence>
<keyword evidence="1" id="KW-0472">Membrane</keyword>
<feature type="transmembrane region" description="Helical" evidence="1">
    <location>
        <begin position="58"/>
        <end position="80"/>
    </location>
</feature>
<organism evidence="2 3">
    <name type="scientific">Nocardia rhizosphaerihabitans</name>
    <dbReference type="NCBI Taxonomy" id="1691570"/>
    <lineage>
        <taxon>Bacteria</taxon>
        <taxon>Bacillati</taxon>
        <taxon>Actinomycetota</taxon>
        <taxon>Actinomycetes</taxon>
        <taxon>Mycobacteriales</taxon>
        <taxon>Nocardiaceae</taxon>
        <taxon>Nocardia</taxon>
    </lineage>
</organism>
<protein>
    <recommendedName>
        <fullName evidence="4">DUF1772 domain-containing protein</fullName>
    </recommendedName>
</protein>
<name>A0ABQ2K5S0_9NOCA</name>
<comment type="caution">
    <text evidence="2">The sequence shown here is derived from an EMBL/GenBank/DDBJ whole genome shotgun (WGS) entry which is preliminary data.</text>
</comment>
<accession>A0ABQ2K5S0</accession>
<dbReference type="EMBL" id="BMNE01000001">
    <property type="protein sequence ID" value="GGN66994.1"/>
    <property type="molecule type" value="Genomic_DNA"/>
</dbReference>
<dbReference type="RefSeq" id="WP_189022892.1">
    <property type="nucleotide sequence ID" value="NZ_BMNE01000001.1"/>
</dbReference>
<keyword evidence="1" id="KW-0812">Transmembrane</keyword>
<evidence type="ECO:0008006" key="4">
    <source>
        <dbReference type="Google" id="ProtNLM"/>
    </source>
</evidence>
<sequence length="116" mass="12288">MRAAVPGQVRWRAGWGVAAGLFVAVFVLVPATFAVQDAWEVPVPRTIAFAEIEPIQTSYWLSWALTLAALLTPTLLLALLPAARMIALGYLLTTTATGFVLCATTVGLTFSGLDPA</sequence>
<evidence type="ECO:0000256" key="1">
    <source>
        <dbReference type="SAM" id="Phobius"/>
    </source>
</evidence>
<evidence type="ECO:0000313" key="2">
    <source>
        <dbReference type="EMBL" id="GGN66994.1"/>
    </source>
</evidence>
<keyword evidence="3" id="KW-1185">Reference proteome</keyword>